<dbReference type="CDD" id="cd12148">
    <property type="entry name" value="fungal_TF_MHR"/>
    <property type="match status" value="1"/>
</dbReference>
<sequence>MEDKMEMDQAPVTSSTSAVPRACDACRARKIRCNRETPCAHCVQAKIECSTNLEARAREKRARILLTPQYERKIDQLDRRLDGIVRLLEDIKTQLVPSQRLPNNDPTPGSTVLSVPRLTSPAPSPASHSNHADTTSVVEGNSSLAAHSTFANDLLRKVVDRDTSLKMDDTLDTLRHLVNAMRQQPAAQETTYPRAKAVPLASTVLLKQCELPPIQKTVQILKLAKSEKATPLAWVYEVFPVHMFPETCMRVYFSDDYTIAEFIIVNCGLHALYWTYVYLCSPPDADEYRHFSDLCAKNMEVALSSLPLHVPATVDYVMALLAGAFYATEISKPSLAWILNTKAAELCQTLGYHRSETYKNDRAEDARHRQFLFWAVYILDKGLSLRLGRPSALQDYDITVPYPASDDPYRSAICAFTTLWTKTAQAQGLAYERLYSSEALSQPEHVRRSRVEELARNSEALEVLAAETIKKHDDWCNNVAGPEVTVFLHKADHVLRLSLLTTIYRAVPNAAGSATTFSPECIQAARATLDVHQECMAVNEKGNLGLLSSYMNWTILFSPFVPFLVLFCQVIETKDRDDLSRLHAFISSISVSSAAPENEGTTKLRKLFEVLCNIASRYVGDAAARRDTLVDGNDPSADMNDGIGAYLATLGFPSQDTHDHTFAEINSPADPHQAADSYRSVNPMLWMGNGTQLEDWFYSNQQMMEFLDDGHPAGIS</sequence>
<dbReference type="GO" id="GO:0008270">
    <property type="term" value="F:zinc ion binding"/>
    <property type="evidence" value="ECO:0007669"/>
    <property type="project" value="InterPro"/>
</dbReference>
<dbReference type="PANTHER" id="PTHR46910">
    <property type="entry name" value="TRANSCRIPTION FACTOR PDR1"/>
    <property type="match status" value="1"/>
</dbReference>
<evidence type="ECO:0000256" key="3">
    <source>
        <dbReference type="SAM" id="MobiDB-lite"/>
    </source>
</evidence>
<dbReference type="CDD" id="cd00067">
    <property type="entry name" value="GAL4"/>
    <property type="match status" value="1"/>
</dbReference>
<feature type="region of interest" description="Disordered" evidence="3">
    <location>
        <begin position="98"/>
        <end position="134"/>
    </location>
</feature>
<dbReference type="Pfam" id="PF00172">
    <property type="entry name" value="Zn_clus"/>
    <property type="match status" value="1"/>
</dbReference>
<dbReference type="SMART" id="SM00906">
    <property type="entry name" value="Fungal_trans"/>
    <property type="match status" value="1"/>
</dbReference>
<dbReference type="PROSITE" id="PS50048">
    <property type="entry name" value="ZN2_CY6_FUNGAL_2"/>
    <property type="match status" value="1"/>
</dbReference>
<evidence type="ECO:0000259" key="4">
    <source>
        <dbReference type="PROSITE" id="PS50048"/>
    </source>
</evidence>
<evidence type="ECO:0000313" key="5">
    <source>
        <dbReference type="EMBL" id="KAK1753328.1"/>
    </source>
</evidence>
<keyword evidence="6" id="KW-1185">Reference proteome</keyword>
<keyword evidence="2" id="KW-0539">Nucleus</keyword>
<dbReference type="InterPro" id="IPR007219">
    <property type="entry name" value="XnlR_reg_dom"/>
</dbReference>
<dbReference type="GO" id="GO:0000981">
    <property type="term" value="F:DNA-binding transcription factor activity, RNA polymerase II-specific"/>
    <property type="evidence" value="ECO:0007669"/>
    <property type="project" value="InterPro"/>
</dbReference>
<keyword evidence="1" id="KW-0479">Metal-binding</keyword>
<protein>
    <submittedName>
        <fullName evidence="5">Fungal-specific transcription factor domain-containing protein</fullName>
    </submittedName>
</protein>
<dbReference type="Pfam" id="PF04082">
    <property type="entry name" value="Fungal_trans"/>
    <property type="match status" value="1"/>
</dbReference>
<dbReference type="PANTHER" id="PTHR46910:SF5">
    <property type="entry name" value="ZN(II)2CYS6 TRANSCRIPTION FACTOR (EUROFUNG)"/>
    <property type="match status" value="1"/>
</dbReference>
<feature type="domain" description="Zn(2)-C6 fungal-type" evidence="4">
    <location>
        <begin position="22"/>
        <end position="51"/>
    </location>
</feature>
<comment type="caution">
    <text evidence="5">The sequence shown here is derived from an EMBL/GenBank/DDBJ whole genome shotgun (WGS) entry which is preliminary data.</text>
</comment>
<evidence type="ECO:0000313" key="6">
    <source>
        <dbReference type="Proteomes" id="UP001239445"/>
    </source>
</evidence>
<dbReference type="GO" id="GO:0006351">
    <property type="term" value="P:DNA-templated transcription"/>
    <property type="evidence" value="ECO:0007669"/>
    <property type="project" value="InterPro"/>
</dbReference>
<feature type="compositionally biased region" description="Polar residues" evidence="3">
    <location>
        <begin position="98"/>
        <end position="113"/>
    </location>
</feature>
<dbReference type="Proteomes" id="UP001239445">
    <property type="component" value="Unassembled WGS sequence"/>
</dbReference>
<dbReference type="SMART" id="SM00066">
    <property type="entry name" value="GAL4"/>
    <property type="match status" value="1"/>
</dbReference>
<dbReference type="InterPro" id="IPR036864">
    <property type="entry name" value="Zn2-C6_fun-type_DNA-bd_sf"/>
</dbReference>
<evidence type="ECO:0000256" key="2">
    <source>
        <dbReference type="ARBA" id="ARBA00023242"/>
    </source>
</evidence>
<name>A0AAJ0F7H0_9PEZI</name>
<dbReference type="PROSITE" id="PS00463">
    <property type="entry name" value="ZN2_CY6_FUNGAL_1"/>
    <property type="match status" value="1"/>
</dbReference>
<dbReference type="SUPFAM" id="SSF57701">
    <property type="entry name" value="Zn2/Cys6 DNA-binding domain"/>
    <property type="match status" value="1"/>
</dbReference>
<dbReference type="EMBL" id="MU839838">
    <property type="protein sequence ID" value="KAK1753328.1"/>
    <property type="molecule type" value="Genomic_DNA"/>
</dbReference>
<dbReference type="InterPro" id="IPR001138">
    <property type="entry name" value="Zn2Cys6_DnaBD"/>
</dbReference>
<evidence type="ECO:0000256" key="1">
    <source>
        <dbReference type="ARBA" id="ARBA00022723"/>
    </source>
</evidence>
<gene>
    <name evidence="5" type="ORF">QBC47DRAFT_388211</name>
</gene>
<dbReference type="GO" id="GO:0003677">
    <property type="term" value="F:DNA binding"/>
    <property type="evidence" value="ECO:0007669"/>
    <property type="project" value="InterPro"/>
</dbReference>
<dbReference type="InterPro" id="IPR050987">
    <property type="entry name" value="AtrR-like"/>
</dbReference>
<dbReference type="AlphaFoldDB" id="A0AAJ0F7H0"/>
<dbReference type="Gene3D" id="4.10.240.10">
    <property type="entry name" value="Zn(2)-C6 fungal-type DNA-binding domain"/>
    <property type="match status" value="1"/>
</dbReference>
<accession>A0AAJ0F7H0</accession>
<organism evidence="5 6">
    <name type="scientific">Echria macrotheca</name>
    <dbReference type="NCBI Taxonomy" id="438768"/>
    <lineage>
        <taxon>Eukaryota</taxon>
        <taxon>Fungi</taxon>
        <taxon>Dikarya</taxon>
        <taxon>Ascomycota</taxon>
        <taxon>Pezizomycotina</taxon>
        <taxon>Sordariomycetes</taxon>
        <taxon>Sordariomycetidae</taxon>
        <taxon>Sordariales</taxon>
        <taxon>Schizotheciaceae</taxon>
        <taxon>Echria</taxon>
    </lineage>
</organism>
<reference evidence="5" key="1">
    <citation type="submission" date="2023-06" db="EMBL/GenBank/DDBJ databases">
        <title>Genome-scale phylogeny and comparative genomics of the fungal order Sordariales.</title>
        <authorList>
            <consortium name="Lawrence Berkeley National Laboratory"/>
            <person name="Hensen N."/>
            <person name="Bonometti L."/>
            <person name="Westerberg I."/>
            <person name="Brannstrom I.O."/>
            <person name="Guillou S."/>
            <person name="Cros-Aarteil S."/>
            <person name="Calhoun S."/>
            <person name="Haridas S."/>
            <person name="Kuo A."/>
            <person name="Mondo S."/>
            <person name="Pangilinan J."/>
            <person name="Riley R."/>
            <person name="Labutti K."/>
            <person name="Andreopoulos B."/>
            <person name="Lipzen A."/>
            <person name="Chen C."/>
            <person name="Yanf M."/>
            <person name="Daum C."/>
            <person name="Ng V."/>
            <person name="Clum A."/>
            <person name="Steindorff A."/>
            <person name="Ohm R."/>
            <person name="Martin F."/>
            <person name="Silar P."/>
            <person name="Natvig D."/>
            <person name="Lalanne C."/>
            <person name="Gautier V."/>
            <person name="Ament-Velasquez S.L."/>
            <person name="Kruys A."/>
            <person name="Hutchinson M.I."/>
            <person name="Powell A.J."/>
            <person name="Barry K."/>
            <person name="Miller A.N."/>
            <person name="Grigoriev I.V."/>
            <person name="Debuchy R."/>
            <person name="Gladieux P."/>
            <person name="Thoren M.H."/>
            <person name="Johannesson H."/>
        </authorList>
    </citation>
    <scope>NUCLEOTIDE SEQUENCE</scope>
    <source>
        <strain evidence="5">PSN4</strain>
    </source>
</reference>
<proteinExistence type="predicted"/>